<organism evidence="3 4">
    <name type="scientific">Ignavibacterium album (strain DSM 19864 / JCM 16511 / NBRC 101810 / Mat9-16)</name>
    <dbReference type="NCBI Taxonomy" id="945713"/>
    <lineage>
        <taxon>Bacteria</taxon>
        <taxon>Pseudomonadati</taxon>
        <taxon>Ignavibacteriota</taxon>
        <taxon>Ignavibacteria</taxon>
        <taxon>Ignavibacteriales</taxon>
        <taxon>Ignavibacteriaceae</taxon>
        <taxon>Ignavibacterium</taxon>
    </lineage>
</organism>
<keyword evidence="2" id="KW-0812">Transmembrane</keyword>
<evidence type="ECO:0000313" key="3">
    <source>
        <dbReference type="EMBL" id="AFH49958.1"/>
    </source>
</evidence>
<feature type="region of interest" description="Disordered" evidence="1">
    <location>
        <begin position="28"/>
        <end position="58"/>
    </location>
</feature>
<name>I0ALV1_IGNAJ</name>
<dbReference type="RefSeq" id="WP_014561107.1">
    <property type="nucleotide sequence ID" value="NC_017464.1"/>
</dbReference>
<proteinExistence type="predicted"/>
<dbReference type="KEGG" id="ial:IALB_2255"/>
<dbReference type="HOGENOM" id="CLU_1452617_0_0_10"/>
<dbReference type="EMBL" id="CP003418">
    <property type="protein sequence ID" value="AFH49958.1"/>
    <property type="molecule type" value="Genomic_DNA"/>
</dbReference>
<protein>
    <submittedName>
        <fullName evidence="3">Uncharacterized protein</fullName>
    </submittedName>
</protein>
<sequence>MDNFFEILIYLIIIFSFLSSLFKKKEQEKKPGSSLPVPEREKEMSTSSVESGMETKPAESYDILKEIENIFKENMGIPAPQPEEKNKTILQQKEEEKFDEAFSTNYDKQDARMFSAESRAIRSRDAVKKLDEKTLHEAEKFEELLKEHSILEKKKHPIVDKLKNPQSLKEYILISEILGKPVAYRR</sequence>
<evidence type="ECO:0000256" key="2">
    <source>
        <dbReference type="SAM" id="Phobius"/>
    </source>
</evidence>
<dbReference type="STRING" id="945713.IALB_2255"/>
<reference evidence="3 4" key="1">
    <citation type="journal article" date="2012" name="Front. Microbiol.">
        <title>Complete genome of Ignavibacterium album, a metabolically versatile, flagellated, facultative anaerobe from the phylum Chlorobi.</title>
        <authorList>
            <person name="Liu Z."/>
            <person name="Frigaard N.-U."/>
            <person name="Vogl K."/>
            <person name="Iino T."/>
            <person name="Ohkuma M."/>
            <person name="Overmann J."/>
            <person name="Bryant D.A."/>
        </authorList>
    </citation>
    <scope>NUCLEOTIDE SEQUENCE [LARGE SCALE GENOMIC DNA]</scope>
    <source>
        <strain evidence="4">DSM 19864 / JCM 16511 / NBRC 101810 / Mat9-16</strain>
    </source>
</reference>
<dbReference type="Proteomes" id="UP000007394">
    <property type="component" value="Chromosome"/>
</dbReference>
<evidence type="ECO:0000256" key="1">
    <source>
        <dbReference type="SAM" id="MobiDB-lite"/>
    </source>
</evidence>
<feature type="transmembrane region" description="Helical" evidence="2">
    <location>
        <begin position="6"/>
        <end position="22"/>
    </location>
</feature>
<accession>I0ALV1</accession>
<evidence type="ECO:0000313" key="4">
    <source>
        <dbReference type="Proteomes" id="UP000007394"/>
    </source>
</evidence>
<keyword evidence="4" id="KW-1185">Reference proteome</keyword>
<gene>
    <name evidence="3" type="ordered locus">IALB_2255</name>
</gene>
<keyword evidence="2" id="KW-1133">Transmembrane helix</keyword>
<dbReference type="AlphaFoldDB" id="I0ALV1"/>
<keyword evidence="2" id="KW-0472">Membrane</keyword>